<evidence type="ECO:0000256" key="1">
    <source>
        <dbReference type="SAM" id="SignalP"/>
    </source>
</evidence>
<proteinExistence type="predicted"/>
<dbReference type="GO" id="GO:0008270">
    <property type="term" value="F:zinc ion binding"/>
    <property type="evidence" value="ECO:0007669"/>
    <property type="project" value="InterPro"/>
</dbReference>
<name>A0A7X0BQ65_9PSED</name>
<organism evidence="2 3">
    <name type="scientific">Pseudomonas fluvialis</name>
    <dbReference type="NCBI Taxonomy" id="1793966"/>
    <lineage>
        <taxon>Bacteria</taxon>
        <taxon>Pseudomonadati</taxon>
        <taxon>Pseudomonadota</taxon>
        <taxon>Gammaproteobacteria</taxon>
        <taxon>Pseudomonadales</taxon>
        <taxon>Pseudomonadaceae</taxon>
        <taxon>Pseudomonas</taxon>
    </lineage>
</organism>
<dbReference type="EMBL" id="JACHLL010000001">
    <property type="protein sequence ID" value="MBB6340735.1"/>
    <property type="molecule type" value="Genomic_DNA"/>
</dbReference>
<gene>
    <name evidence="2" type="ORF">HNP49_000885</name>
</gene>
<keyword evidence="1" id="KW-0732">Signal</keyword>
<keyword evidence="3" id="KW-1185">Reference proteome</keyword>
<accession>A0A7X0BQ65</accession>
<dbReference type="RefSeq" id="WP_184680936.1">
    <property type="nucleotide sequence ID" value="NZ_JACHLL010000001.1"/>
</dbReference>
<dbReference type="InterPro" id="IPR008947">
    <property type="entry name" value="PLipase_C/P1_nuclease_dom_sf"/>
</dbReference>
<dbReference type="Gene3D" id="1.10.575.10">
    <property type="entry name" value="P1 Nuclease"/>
    <property type="match status" value="1"/>
</dbReference>
<dbReference type="GO" id="GO:0004629">
    <property type="term" value="F:phospholipase C activity"/>
    <property type="evidence" value="ECO:0007669"/>
    <property type="project" value="InterPro"/>
</dbReference>
<sequence>MKKLSLLAAGLGLAFSAGQAAAWSQPTHKNIVKDALAFMNSANASAEMRRAYQFYVGAAGSEARAGEILGQAAYDVDDFKDTRLGGWWVGYEYAPVWNAAASLVNYTSYWHFINMGRQGDSHGNDRGGYDYRYHKVDGGISDVDWYAMVYLYNRGLKTEDYNSTEAHYRQGSRSNWDEHYGDFQVAAFQPIDNLAKYWFDQFKAAPSLQTIGFALHATGDVAQPHHTWITSANGHSSWEGWVDDHYASEQLNNPVAVANLVSQYDARKPVRDLLTQTAQVAYQHPEPLYDSSYDTRLRVAKELIPQSIALTVSVLTKGANHFYGQGGL</sequence>
<evidence type="ECO:0000313" key="2">
    <source>
        <dbReference type="EMBL" id="MBB6340735.1"/>
    </source>
</evidence>
<protein>
    <submittedName>
        <fullName evidence="2">Opacity protein-like surface antigen</fullName>
    </submittedName>
</protein>
<dbReference type="SUPFAM" id="SSF48537">
    <property type="entry name" value="Phospholipase C/P1 nuclease"/>
    <property type="match status" value="1"/>
</dbReference>
<evidence type="ECO:0000313" key="3">
    <source>
        <dbReference type="Proteomes" id="UP000557193"/>
    </source>
</evidence>
<feature type="signal peptide" evidence="1">
    <location>
        <begin position="1"/>
        <end position="22"/>
    </location>
</feature>
<dbReference type="Proteomes" id="UP000557193">
    <property type="component" value="Unassembled WGS sequence"/>
</dbReference>
<dbReference type="AlphaFoldDB" id="A0A7X0BQ65"/>
<reference evidence="2 3" key="1">
    <citation type="submission" date="2020-08" db="EMBL/GenBank/DDBJ databases">
        <title>Functional genomics of gut bacteria from endangered species of beetles.</title>
        <authorList>
            <person name="Carlos-Shanley C."/>
        </authorList>
    </citation>
    <scope>NUCLEOTIDE SEQUENCE [LARGE SCALE GENOMIC DNA]</scope>
    <source>
        <strain evidence="2 3">S00202</strain>
    </source>
</reference>
<feature type="chain" id="PRO_5031435374" evidence="1">
    <location>
        <begin position="23"/>
        <end position="328"/>
    </location>
</feature>
<dbReference type="CDD" id="cd11009">
    <property type="entry name" value="Zn_dep_PLPC"/>
    <property type="match status" value="1"/>
</dbReference>
<comment type="caution">
    <text evidence="2">The sequence shown here is derived from an EMBL/GenBank/DDBJ whole genome shotgun (WGS) entry which is preliminary data.</text>
</comment>
<dbReference type="InterPro" id="IPR001531">
    <property type="entry name" value="Zn_PLipaseC"/>
</dbReference>